<dbReference type="SUPFAM" id="SSF53623">
    <property type="entry name" value="MurD-like peptide ligases, catalytic domain"/>
    <property type="match status" value="1"/>
</dbReference>
<dbReference type="PROSITE" id="PS01011">
    <property type="entry name" value="FOLYLPOLYGLU_SYNT_1"/>
    <property type="match status" value="1"/>
</dbReference>
<gene>
    <name evidence="9" type="primary">murD</name>
    <name evidence="13" type="ORF">JOF45_001438</name>
</gene>
<comment type="catalytic activity">
    <reaction evidence="9 10">
        <text>UDP-N-acetyl-alpha-D-muramoyl-L-alanine + D-glutamate + ATP = UDP-N-acetyl-alpha-D-muramoyl-L-alanyl-D-glutamate + ADP + phosphate + H(+)</text>
        <dbReference type="Rhea" id="RHEA:16429"/>
        <dbReference type="ChEBI" id="CHEBI:15378"/>
        <dbReference type="ChEBI" id="CHEBI:29986"/>
        <dbReference type="ChEBI" id="CHEBI:30616"/>
        <dbReference type="ChEBI" id="CHEBI:43474"/>
        <dbReference type="ChEBI" id="CHEBI:83898"/>
        <dbReference type="ChEBI" id="CHEBI:83900"/>
        <dbReference type="ChEBI" id="CHEBI:456216"/>
        <dbReference type="EC" id="6.3.2.9"/>
    </reaction>
</comment>
<dbReference type="PANTHER" id="PTHR43692:SF1">
    <property type="entry name" value="UDP-N-ACETYLMURAMOYLALANINE--D-GLUTAMATE LIGASE"/>
    <property type="match status" value="1"/>
</dbReference>
<evidence type="ECO:0000256" key="7">
    <source>
        <dbReference type="ARBA" id="ARBA00022840"/>
    </source>
</evidence>
<evidence type="ECO:0000256" key="4">
    <source>
        <dbReference type="ARBA" id="ARBA00022598"/>
    </source>
</evidence>
<name>A0ABS4T1U6_9MICC</name>
<dbReference type="EMBL" id="JAGINX010000001">
    <property type="protein sequence ID" value="MBP2318419.1"/>
    <property type="molecule type" value="Genomic_DNA"/>
</dbReference>
<keyword evidence="7 9" id="KW-0067">ATP-binding</keyword>
<dbReference type="HAMAP" id="MF_00639">
    <property type="entry name" value="MurD"/>
    <property type="match status" value="1"/>
</dbReference>
<accession>A0ABS4T1U6</accession>
<comment type="function">
    <text evidence="9 10">Cell wall formation. Catalyzes the addition of glutamate to the nucleotide precursor UDP-N-acetylmuramoyl-L-alanine (UMA).</text>
</comment>
<dbReference type="PANTHER" id="PTHR43692">
    <property type="entry name" value="UDP-N-ACETYLMURAMOYLALANINE--D-GLUTAMATE LIGASE"/>
    <property type="match status" value="1"/>
</dbReference>
<dbReference type="SUPFAM" id="SSF51984">
    <property type="entry name" value="MurCD N-terminal domain"/>
    <property type="match status" value="1"/>
</dbReference>
<dbReference type="RefSeq" id="WP_210048766.1">
    <property type="nucleotide sequence ID" value="NZ_JAGINX010000001.1"/>
</dbReference>
<evidence type="ECO:0000256" key="3">
    <source>
        <dbReference type="ARBA" id="ARBA00022490"/>
    </source>
</evidence>
<evidence type="ECO:0000256" key="9">
    <source>
        <dbReference type="HAMAP-Rule" id="MF_00639"/>
    </source>
</evidence>
<evidence type="ECO:0000313" key="13">
    <source>
        <dbReference type="EMBL" id="MBP2318419.1"/>
    </source>
</evidence>
<proteinExistence type="inferred from homology"/>
<dbReference type="Gene3D" id="3.40.1190.10">
    <property type="entry name" value="Mur-like, catalytic domain"/>
    <property type="match status" value="1"/>
</dbReference>
<dbReference type="InterPro" id="IPR036565">
    <property type="entry name" value="Mur-like_cat_sf"/>
</dbReference>
<keyword evidence="8 9" id="KW-0131">Cell cycle</keyword>
<dbReference type="EC" id="6.3.2.9" evidence="9 10"/>
<keyword evidence="9 10" id="KW-0133">Cell shape</keyword>
<dbReference type="InterPro" id="IPR004101">
    <property type="entry name" value="Mur_ligase_C"/>
</dbReference>
<evidence type="ECO:0000256" key="10">
    <source>
        <dbReference type="RuleBase" id="RU003664"/>
    </source>
</evidence>
<dbReference type="GO" id="GO:0008764">
    <property type="term" value="F:UDP-N-acetylmuramoylalanine-D-glutamate ligase activity"/>
    <property type="evidence" value="ECO:0007669"/>
    <property type="project" value="UniProtKB-EC"/>
</dbReference>
<dbReference type="Pfam" id="PF08245">
    <property type="entry name" value="Mur_ligase_M"/>
    <property type="match status" value="1"/>
</dbReference>
<comment type="caution">
    <text evidence="13">The sequence shown here is derived from an EMBL/GenBank/DDBJ whole genome shotgun (WGS) entry which is preliminary data.</text>
</comment>
<dbReference type="Gene3D" id="3.40.50.720">
    <property type="entry name" value="NAD(P)-binding Rossmann-like Domain"/>
    <property type="match status" value="1"/>
</dbReference>
<dbReference type="InterPro" id="IPR018109">
    <property type="entry name" value="Folylpolyglutamate_synth_CS"/>
</dbReference>
<comment type="subcellular location">
    <subcellularLocation>
        <location evidence="1 9 10">Cytoplasm</location>
    </subcellularLocation>
</comment>
<evidence type="ECO:0000259" key="12">
    <source>
        <dbReference type="Pfam" id="PF08245"/>
    </source>
</evidence>
<feature type="binding site" evidence="9">
    <location>
        <begin position="157"/>
        <end position="163"/>
    </location>
    <ligand>
        <name>ATP</name>
        <dbReference type="ChEBI" id="CHEBI:30616"/>
    </ligand>
</feature>
<comment type="similarity">
    <text evidence="9">Belongs to the MurCDEF family.</text>
</comment>
<keyword evidence="9 10" id="KW-0573">Peptidoglycan synthesis</keyword>
<keyword evidence="9 10" id="KW-0961">Cell wall biogenesis/degradation</keyword>
<dbReference type="Pfam" id="PF02875">
    <property type="entry name" value="Mur_ligase_C"/>
    <property type="match status" value="1"/>
</dbReference>
<evidence type="ECO:0000256" key="6">
    <source>
        <dbReference type="ARBA" id="ARBA00022741"/>
    </source>
</evidence>
<dbReference type="NCBIfam" id="TIGR01087">
    <property type="entry name" value="murD"/>
    <property type="match status" value="1"/>
</dbReference>
<evidence type="ECO:0000256" key="2">
    <source>
        <dbReference type="ARBA" id="ARBA00004752"/>
    </source>
</evidence>
<reference evidence="13 14" key="1">
    <citation type="submission" date="2021-03" db="EMBL/GenBank/DDBJ databases">
        <title>Sequencing the genomes of 1000 actinobacteria strains.</title>
        <authorList>
            <person name="Klenk H.-P."/>
        </authorList>
    </citation>
    <scope>NUCLEOTIDE SEQUENCE [LARGE SCALE GENOMIC DNA]</scope>
    <source>
        <strain evidence="13 14">DSM 12544</strain>
    </source>
</reference>
<dbReference type="Pfam" id="PF21799">
    <property type="entry name" value="MurD-like_N"/>
    <property type="match status" value="1"/>
</dbReference>
<dbReference type="InterPro" id="IPR013221">
    <property type="entry name" value="Mur_ligase_cen"/>
</dbReference>
<evidence type="ECO:0000259" key="11">
    <source>
        <dbReference type="Pfam" id="PF02875"/>
    </source>
</evidence>
<keyword evidence="4 9" id="KW-0436">Ligase</keyword>
<dbReference type="InterPro" id="IPR036615">
    <property type="entry name" value="Mur_ligase_C_dom_sf"/>
</dbReference>
<dbReference type="Proteomes" id="UP001519331">
    <property type="component" value="Unassembled WGS sequence"/>
</dbReference>
<evidence type="ECO:0000313" key="14">
    <source>
        <dbReference type="Proteomes" id="UP001519331"/>
    </source>
</evidence>
<feature type="domain" description="Mur ligase central" evidence="12">
    <location>
        <begin position="156"/>
        <end position="345"/>
    </location>
</feature>
<dbReference type="Gene3D" id="3.90.190.20">
    <property type="entry name" value="Mur ligase, C-terminal domain"/>
    <property type="match status" value="1"/>
</dbReference>
<evidence type="ECO:0000256" key="1">
    <source>
        <dbReference type="ARBA" id="ARBA00004496"/>
    </source>
</evidence>
<dbReference type="SUPFAM" id="SSF53244">
    <property type="entry name" value="MurD-like peptide ligases, peptide-binding domain"/>
    <property type="match status" value="1"/>
</dbReference>
<feature type="domain" description="Mur ligase C-terminal" evidence="11">
    <location>
        <begin position="367"/>
        <end position="500"/>
    </location>
</feature>
<keyword evidence="14" id="KW-1185">Reference proteome</keyword>
<keyword evidence="6 9" id="KW-0547">Nucleotide-binding</keyword>
<evidence type="ECO:0000256" key="8">
    <source>
        <dbReference type="ARBA" id="ARBA00023306"/>
    </source>
</evidence>
<protein>
    <recommendedName>
        <fullName evidence="9 10">UDP-N-acetylmuramoylalanine--D-glutamate ligase</fullName>
        <ecNumber evidence="9 10">6.3.2.9</ecNumber>
    </recommendedName>
    <alternativeName>
        <fullName evidence="9">D-glutamic acid-adding enzyme</fullName>
    </alternativeName>
    <alternativeName>
        <fullName evidence="9">UDP-N-acetylmuramoyl-L-alanyl-D-glutamate synthetase</fullName>
    </alternativeName>
</protein>
<comment type="pathway">
    <text evidence="2 9 10">Cell wall biogenesis; peptidoglycan biosynthesis.</text>
</comment>
<keyword evidence="5 9" id="KW-0132">Cell division</keyword>
<evidence type="ECO:0000256" key="5">
    <source>
        <dbReference type="ARBA" id="ARBA00022618"/>
    </source>
</evidence>
<keyword evidence="3 9" id="KW-0963">Cytoplasm</keyword>
<sequence length="531" mass="56456">MGGHPVTGQEPPREPSVLPALRGWDADWKGLRAVVAGLGVSGFSAADTLAELGVHVTVLEGRTAQKQQNDAETLKIVGVTEVRLGPEHTESLPQVADAEGSLAVPDLVVTSPGWRPDSALIAQAREQGVPVWSEIELAWRLGARPGAKDPDWLVLTGTNGKTTTVTMLESMLIADGRRAIACGNVGVPVLDAIRDPEGYDTLAVELSSFQLHYTELLDPLASAVLNIAEDHVDWHGSFEGYRADKAKIFENTRLACVYNAEQKLTEDMVAEADVHEGCRAIGFTTQTPALSMLGLVDDILVDRAFLADRRHQALELGALEDFGLAGQGGVPQHLVANTLAAAALARAAGVEPAAIRQAILDYQPGDHRIQPVAKSGDVLWVNDSKATNPHAAAASLRSFEDIVWIAGGLPKGVVYDELVAEIASRLRGVILIGTDSSQLRSSLERHAPSVPIIGPGVREDESELSAEQLRSTDGDAAMRAAVAEAAQLARPGQTVLMAPAAASMDQFESYGHRGQAFIDAVAELMDSREDH</sequence>
<dbReference type="InterPro" id="IPR005762">
    <property type="entry name" value="MurD"/>
</dbReference>
<organism evidence="13 14">
    <name type="scientific">Nesterenkonia lacusekhoensis</name>
    <dbReference type="NCBI Taxonomy" id="150832"/>
    <lineage>
        <taxon>Bacteria</taxon>
        <taxon>Bacillati</taxon>
        <taxon>Actinomycetota</taxon>
        <taxon>Actinomycetes</taxon>
        <taxon>Micrococcales</taxon>
        <taxon>Micrococcaceae</taxon>
        <taxon>Nesterenkonia</taxon>
    </lineage>
</organism>